<accession>A0ABR1ZHC2</accession>
<name>A0ABR1ZHC2_9ROSI</name>
<protein>
    <submittedName>
        <fullName evidence="1">Uncharacterized protein</fullName>
    </submittedName>
</protein>
<proteinExistence type="predicted"/>
<reference evidence="1 2" key="1">
    <citation type="journal article" date="2024" name="G3 (Bethesda)">
        <title>Genome assembly of Hibiscus sabdariffa L. provides insights into metabolisms of medicinal natural products.</title>
        <authorList>
            <person name="Kim T."/>
        </authorList>
    </citation>
    <scope>NUCLEOTIDE SEQUENCE [LARGE SCALE GENOMIC DNA]</scope>
    <source>
        <strain evidence="1">TK-2024</strain>
        <tissue evidence="1">Old leaves</tissue>
    </source>
</reference>
<keyword evidence="2" id="KW-1185">Reference proteome</keyword>
<dbReference type="EMBL" id="JBBPBN010001102">
    <property type="protein sequence ID" value="KAK8479884.1"/>
    <property type="molecule type" value="Genomic_DNA"/>
</dbReference>
<organism evidence="1 2">
    <name type="scientific">Hibiscus sabdariffa</name>
    <name type="common">roselle</name>
    <dbReference type="NCBI Taxonomy" id="183260"/>
    <lineage>
        <taxon>Eukaryota</taxon>
        <taxon>Viridiplantae</taxon>
        <taxon>Streptophyta</taxon>
        <taxon>Embryophyta</taxon>
        <taxon>Tracheophyta</taxon>
        <taxon>Spermatophyta</taxon>
        <taxon>Magnoliopsida</taxon>
        <taxon>eudicotyledons</taxon>
        <taxon>Gunneridae</taxon>
        <taxon>Pentapetalae</taxon>
        <taxon>rosids</taxon>
        <taxon>malvids</taxon>
        <taxon>Malvales</taxon>
        <taxon>Malvaceae</taxon>
        <taxon>Malvoideae</taxon>
        <taxon>Hibiscus</taxon>
    </lineage>
</organism>
<evidence type="ECO:0000313" key="1">
    <source>
        <dbReference type="EMBL" id="KAK8479884.1"/>
    </source>
</evidence>
<dbReference type="Pfam" id="PF03140">
    <property type="entry name" value="DUF247"/>
    <property type="match status" value="1"/>
</dbReference>
<dbReference type="PANTHER" id="PTHR31549">
    <property type="entry name" value="PROTEIN, PUTATIVE (DUF247)-RELATED-RELATED"/>
    <property type="match status" value="1"/>
</dbReference>
<dbReference type="InterPro" id="IPR004158">
    <property type="entry name" value="DUF247_pln"/>
</dbReference>
<gene>
    <name evidence="1" type="ORF">V6N11_037829</name>
</gene>
<dbReference type="Proteomes" id="UP001396334">
    <property type="component" value="Unassembled WGS sequence"/>
</dbReference>
<comment type="caution">
    <text evidence="1">The sequence shown here is derived from an EMBL/GenBank/DDBJ whole genome shotgun (WGS) entry which is preliminary data.</text>
</comment>
<sequence>MKELDKEEDNSTVEEITITSISDLSKAGVRISPTNGNMSTIRFDVQTVTLHLPITSIDNNTEVVLRNLVAYGASSALGPLVFTRYTELMNGIIDTEEDVRLLRDKGIIRNSLKSEKEAADLWNGMSKSIRLTKVRLLDKLIEDVTTADGRLRLSSKTC</sequence>
<evidence type="ECO:0000313" key="2">
    <source>
        <dbReference type="Proteomes" id="UP001396334"/>
    </source>
</evidence>
<dbReference type="PANTHER" id="PTHR31549:SF23">
    <property type="entry name" value="OS03G0591600 PROTEIN"/>
    <property type="match status" value="1"/>
</dbReference>